<comment type="caution">
    <text evidence="2">The sequence shown here is derived from an EMBL/GenBank/DDBJ whole genome shotgun (WGS) entry which is preliminary data.</text>
</comment>
<evidence type="ECO:0000313" key="2">
    <source>
        <dbReference type="EMBL" id="TXI28088.1"/>
    </source>
</evidence>
<evidence type="ECO:0000256" key="1">
    <source>
        <dbReference type="SAM" id="MobiDB-lite"/>
    </source>
</evidence>
<feature type="region of interest" description="Disordered" evidence="1">
    <location>
        <begin position="1"/>
        <end position="33"/>
    </location>
</feature>
<name>A0A5C7VVE5_AQUAC</name>
<organism evidence="2 3">
    <name type="scientific">Aquipseudomonas alcaligenes</name>
    <name type="common">Pseudomonas alcaligenes</name>
    <dbReference type="NCBI Taxonomy" id="43263"/>
    <lineage>
        <taxon>Bacteria</taxon>
        <taxon>Pseudomonadati</taxon>
        <taxon>Pseudomonadota</taxon>
        <taxon>Gammaproteobacteria</taxon>
        <taxon>Pseudomonadales</taxon>
        <taxon>Pseudomonadaceae</taxon>
        <taxon>Aquipseudomonas</taxon>
    </lineage>
</organism>
<sequence>MSKHQVERAEAGRFLPGQAPRSPGRPRGPSAAEQVRALIEPHRAEIIAKAVELAKLGDPQALKLCLERLAPTPRPEAEKVTVPGLAEAITLKAKAEAIMAAVGRGEVSAEAGDKLLRMLDIYSKAVALTEMEQRLAAIEGRASRQIPTLLGDDTEDLI</sequence>
<dbReference type="EMBL" id="SSFO01000286">
    <property type="protein sequence ID" value="TXI28088.1"/>
    <property type="molecule type" value="Genomic_DNA"/>
</dbReference>
<gene>
    <name evidence="2" type="ORF">E6Q69_17005</name>
</gene>
<proteinExistence type="predicted"/>
<feature type="compositionally biased region" description="Basic and acidic residues" evidence="1">
    <location>
        <begin position="1"/>
        <end position="11"/>
    </location>
</feature>
<dbReference type="Proteomes" id="UP000321110">
    <property type="component" value="Unassembled WGS sequence"/>
</dbReference>
<reference evidence="2 3" key="1">
    <citation type="submission" date="2018-09" db="EMBL/GenBank/DDBJ databases">
        <title>Metagenome Assembled Genomes from an Advanced Water Purification Facility.</title>
        <authorList>
            <person name="Stamps B.W."/>
            <person name="Spear J.R."/>
        </authorList>
    </citation>
    <scope>NUCLEOTIDE SEQUENCE [LARGE SCALE GENOMIC DNA]</scope>
    <source>
        <strain evidence="2">Bin_52_1</strain>
    </source>
</reference>
<dbReference type="AlphaFoldDB" id="A0A5C7VVE5"/>
<evidence type="ECO:0000313" key="3">
    <source>
        <dbReference type="Proteomes" id="UP000321110"/>
    </source>
</evidence>
<protein>
    <recommendedName>
        <fullName evidence="4">Terminase small subunit</fullName>
    </recommendedName>
</protein>
<evidence type="ECO:0008006" key="4">
    <source>
        <dbReference type="Google" id="ProtNLM"/>
    </source>
</evidence>
<feature type="compositionally biased region" description="Low complexity" evidence="1">
    <location>
        <begin position="16"/>
        <end position="32"/>
    </location>
</feature>
<accession>A0A5C7VVE5</accession>